<dbReference type="KEGG" id="blac:94348123"/>
<comment type="similarity">
    <text evidence="1">Belongs to the complex I LYR family.</text>
</comment>
<dbReference type="RefSeq" id="XP_067817518.1">
    <property type="nucleotide sequence ID" value="XM_067962452.1"/>
</dbReference>
<name>A0A976FK70_BRELC</name>
<protein>
    <recommendedName>
        <fullName evidence="2">Complex 1 LYR protein domain-containing protein</fullName>
    </recommendedName>
</protein>
<organism evidence="3 4">
    <name type="scientific">Bremia lactucae</name>
    <name type="common">Lettuce downy mildew</name>
    <dbReference type="NCBI Taxonomy" id="4779"/>
    <lineage>
        <taxon>Eukaryota</taxon>
        <taxon>Sar</taxon>
        <taxon>Stramenopiles</taxon>
        <taxon>Oomycota</taxon>
        <taxon>Peronosporomycetes</taxon>
        <taxon>Peronosporales</taxon>
        <taxon>Peronosporaceae</taxon>
        <taxon>Bremia</taxon>
    </lineage>
</organism>
<dbReference type="GO" id="GO:1990221">
    <property type="term" value="C:L-cysteine desulfurase complex"/>
    <property type="evidence" value="ECO:0007669"/>
    <property type="project" value="TreeGrafter"/>
</dbReference>
<feature type="domain" description="Complex 1 LYR protein" evidence="2">
    <location>
        <begin position="8"/>
        <end position="65"/>
    </location>
</feature>
<dbReference type="Proteomes" id="UP000294530">
    <property type="component" value="Unassembled WGS sequence"/>
</dbReference>
<dbReference type="Pfam" id="PF05347">
    <property type="entry name" value="Complex1_LYR"/>
    <property type="match status" value="1"/>
</dbReference>
<proteinExistence type="inferred from homology"/>
<dbReference type="PANTHER" id="PTHR13166">
    <property type="entry name" value="PROTEIN C6ORF149"/>
    <property type="match status" value="1"/>
</dbReference>
<dbReference type="InterPro" id="IPR045297">
    <property type="entry name" value="Complex1_LYR_LYRM4"/>
</dbReference>
<gene>
    <name evidence="3" type="ORF">CCR75_004366</name>
</gene>
<comment type="caution">
    <text evidence="3">The sequence shown here is derived from an EMBL/GenBank/DDBJ whole genome shotgun (WGS) entry which is preliminary data.</text>
</comment>
<keyword evidence="4" id="KW-1185">Reference proteome</keyword>
<evidence type="ECO:0000313" key="3">
    <source>
        <dbReference type="EMBL" id="TDH68019.1"/>
    </source>
</evidence>
<dbReference type="CDD" id="cd20264">
    <property type="entry name" value="Complex1_LYR_LYRM4"/>
    <property type="match status" value="1"/>
</dbReference>
<dbReference type="GeneID" id="94348123"/>
<dbReference type="AlphaFoldDB" id="A0A976FK70"/>
<evidence type="ECO:0000256" key="1">
    <source>
        <dbReference type="ARBA" id="ARBA00009508"/>
    </source>
</evidence>
<dbReference type="GO" id="GO:0005739">
    <property type="term" value="C:mitochondrion"/>
    <property type="evidence" value="ECO:0007669"/>
    <property type="project" value="TreeGrafter"/>
</dbReference>
<dbReference type="GO" id="GO:0016226">
    <property type="term" value="P:iron-sulfur cluster assembly"/>
    <property type="evidence" value="ECO:0007669"/>
    <property type="project" value="InterPro"/>
</dbReference>
<sequence length="90" mass="10656">MNMTSSSHVLRLYHEMLRNAAKIETYNFRAYAVRRVKEDFRKHKTLEIGSPEQNKMLEFGREQADVLYRQMVISKLYPPPIHSVMETLGK</sequence>
<dbReference type="InterPro" id="IPR008011">
    <property type="entry name" value="Complex1_LYR_dom"/>
</dbReference>
<dbReference type="PANTHER" id="PTHR13166:SF7">
    <property type="entry name" value="LYR MOTIF-CONTAINING PROTEIN 4"/>
    <property type="match status" value="1"/>
</dbReference>
<reference evidence="3 4" key="1">
    <citation type="journal article" date="2021" name="Genome Biol.">
        <title>AFLAP: assembly-free linkage analysis pipeline using k-mers from genome sequencing data.</title>
        <authorList>
            <person name="Fletcher K."/>
            <person name="Zhang L."/>
            <person name="Gil J."/>
            <person name="Han R."/>
            <person name="Cavanaugh K."/>
            <person name="Michelmore R."/>
        </authorList>
    </citation>
    <scope>NUCLEOTIDE SEQUENCE [LARGE SCALE GENOMIC DNA]</scope>
    <source>
        <strain evidence="3 4">SF5</strain>
    </source>
</reference>
<dbReference type="OrthoDB" id="275715at2759"/>
<dbReference type="InterPro" id="IPR051522">
    <property type="entry name" value="ISC_assembly_LYR"/>
</dbReference>
<evidence type="ECO:0000313" key="4">
    <source>
        <dbReference type="Proteomes" id="UP000294530"/>
    </source>
</evidence>
<dbReference type="EMBL" id="SHOA02000017">
    <property type="protein sequence ID" value="TDH68019.1"/>
    <property type="molecule type" value="Genomic_DNA"/>
</dbReference>
<accession>A0A976FK70</accession>
<evidence type="ECO:0000259" key="2">
    <source>
        <dbReference type="Pfam" id="PF05347"/>
    </source>
</evidence>